<dbReference type="RefSeq" id="WP_069728685.1">
    <property type="nucleotide sequence ID" value="NZ_JABWPE010000009.1"/>
</dbReference>
<name>A0A7Y6NE07_9GAMM</name>
<organism evidence="3 4">
    <name type="scientific">Pantoea brenneri</name>
    <dbReference type="NCBI Taxonomy" id="472694"/>
    <lineage>
        <taxon>Bacteria</taxon>
        <taxon>Pseudomonadati</taxon>
        <taxon>Pseudomonadota</taxon>
        <taxon>Gammaproteobacteria</taxon>
        <taxon>Enterobacterales</taxon>
        <taxon>Erwiniaceae</taxon>
        <taxon>Pantoea</taxon>
    </lineage>
</organism>
<sequence length="859" mass="94059">MSRQIADLVVNLGAETTRFHEQMGRVERQLKSAGQQAGCAAKQVYAVSRAEAQATQAKARFLSQLKTQLATQRLSREEILRTRAAQLGLSDAAEIYIRKLESARQKTHSLGLESAAARRELGVLLGEVARGNFGALRGSGITLANNAGWIEKLMTLRGLSVAGVVGSVAAAVWGLGRAWYQGSQEAETFNKALILTGHYAARTTSALQAMSRSLKGSGITQHEAAGVLAEVTGSGLFSDQHVRQVADVAARLKATTGQAVDETIRQFARLQDAPVEAVRELDKSLHFLTEAELENITRLAEQGREADGAALAMDRYAETMRLRSDDVSQQLGTLEKTWKWLGETAAGAWDAMLNIGRERSLEDRIAALKDKIHAGGRALGKAWVPVTQQDRDALSRLEEQKFRQDLKAARDKAEQDEEIRKKRRFDADQALKKQYETAEEKHQRALSAIRYSWASREVKDEAIRRENRHYDALAAGRRKSRIPLQPPAAALAAEKAQADLLTLQARLRALKMHQEAGRIVSQQRKALWAARAKFHVLEEAAQKRQLSREEKSLLSGKASILLQQEKLAVLGDEVAVQERICQLQAQAAKFTEQQRARQAEIAALSRGLSAREVQQQAGIARLGSTYSAAPDVLARVLKAQRNVWLAEERLRADWLAGAKSAWADYRDAALDANSQIKQASSRALEGLNSQLSMLLTDGKAGFRDFTRTVLSMLTQILVKMTLVRGVDFFSGLLKQHALSFFAQGGVFHSQGLRAFSGSVVRTPTLFAFAHGAGVMGEAGPEGIFPLRRGADGKLGVVARMTGPGMKYAPTFNVTIHNDGRNGQLGPEAARMMYELGRQGAKDFFLQQQRDGGMMSGGCG</sequence>
<comment type="caution">
    <text evidence="3">The sequence shown here is derived from an EMBL/GenBank/DDBJ whole genome shotgun (WGS) entry which is preliminary data.</text>
</comment>
<reference evidence="3 4" key="1">
    <citation type="submission" date="2020-05" db="EMBL/GenBank/DDBJ databases">
        <title>Whole Genome Sequences of Enterobacteriales Associated with the International Space Station.</title>
        <authorList>
            <person name="Bharadwaj A."/>
            <person name="Daudu R."/>
            <person name="Singh N."/>
            <person name="Wood J."/>
            <person name="Debieu M."/>
            <person name="Mason C."/>
            <person name="Wang C."/>
            <person name="Venkateswaran K."/>
        </authorList>
    </citation>
    <scope>NUCLEOTIDE SEQUENCE [LARGE SCALE GENOMIC DNA]</scope>
    <source>
        <strain evidence="3 4">IF5SW-B1</strain>
    </source>
</reference>
<feature type="domain" description="Bacteriophage tail tape measure C-terminal" evidence="2">
    <location>
        <begin position="653"/>
        <end position="723"/>
    </location>
</feature>
<dbReference type="Pfam" id="PF06791">
    <property type="entry name" value="TMP_2"/>
    <property type="match status" value="1"/>
</dbReference>
<dbReference type="InterPro" id="IPR006431">
    <property type="entry name" value="Phage_tape_meas_C"/>
</dbReference>
<accession>A0A7Y6NE07</accession>
<evidence type="ECO:0000259" key="1">
    <source>
        <dbReference type="Pfam" id="PF06791"/>
    </source>
</evidence>
<dbReference type="EMBL" id="JABWPM010000008">
    <property type="protein sequence ID" value="NUY96804.1"/>
    <property type="molecule type" value="Genomic_DNA"/>
</dbReference>
<dbReference type="InterPro" id="IPR009628">
    <property type="entry name" value="Phage_tape_measure_N"/>
</dbReference>
<dbReference type="Pfam" id="PF09718">
    <property type="entry name" value="Tape_meas_lam_C"/>
    <property type="match status" value="1"/>
</dbReference>
<protein>
    <submittedName>
        <fullName evidence="3">Phage tail tape measure protein</fullName>
    </submittedName>
</protein>
<dbReference type="GeneID" id="57345507"/>
<dbReference type="AlphaFoldDB" id="A0A7Y6NE07"/>
<feature type="domain" description="Bacteriophage tail tape measure N-terminal" evidence="1">
    <location>
        <begin position="133"/>
        <end position="296"/>
    </location>
</feature>
<proteinExistence type="predicted"/>
<evidence type="ECO:0000313" key="4">
    <source>
        <dbReference type="Proteomes" id="UP000566985"/>
    </source>
</evidence>
<dbReference type="Proteomes" id="UP000566985">
    <property type="component" value="Unassembled WGS sequence"/>
</dbReference>
<gene>
    <name evidence="3" type="ORF">HU668_10065</name>
</gene>
<evidence type="ECO:0000259" key="2">
    <source>
        <dbReference type="Pfam" id="PF09718"/>
    </source>
</evidence>
<dbReference type="NCBIfam" id="TIGR01541">
    <property type="entry name" value="tape_meas_lam_C"/>
    <property type="match status" value="1"/>
</dbReference>
<evidence type="ECO:0000313" key="3">
    <source>
        <dbReference type="EMBL" id="NUY96804.1"/>
    </source>
</evidence>